<keyword evidence="3" id="KW-1185">Reference proteome</keyword>
<feature type="transmembrane region" description="Helical" evidence="1">
    <location>
        <begin position="39"/>
        <end position="61"/>
    </location>
</feature>
<keyword evidence="1" id="KW-0472">Membrane</keyword>
<accession>A0A1G5FY52</accession>
<name>A0A1G5FY52_LEGMI</name>
<proteinExistence type="predicted"/>
<reference evidence="2 3" key="1">
    <citation type="submission" date="2016-10" db="EMBL/GenBank/DDBJ databases">
        <authorList>
            <person name="Varghese N."/>
            <person name="Submissions S."/>
        </authorList>
    </citation>
    <scope>NUCLEOTIDE SEQUENCE [LARGE SCALE GENOMIC DNA]</scope>
    <source>
        <strain evidence="2 3">ATCC 33218</strain>
    </source>
</reference>
<evidence type="ECO:0000313" key="2">
    <source>
        <dbReference type="EMBL" id="SCY44081.1"/>
    </source>
</evidence>
<dbReference type="Proteomes" id="UP000182998">
    <property type="component" value="Unassembled WGS sequence"/>
</dbReference>
<dbReference type="EMBL" id="FMVN01000008">
    <property type="protein sequence ID" value="SCY44081.1"/>
    <property type="molecule type" value="Genomic_DNA"/>
</dbReference>
<gene>
    <name evidence="2" type="ORF">SAMN02982997_01695</name>
</gene>
<evidence type="ECO:0000256" key="1">
    <source>
        <dbReference type="SAM" id="Phobius"/>
    </source>
</evidence>
<comment type="caution">
    <text evidence="2">The sequence shown here is derived from an EMBL/GenBank/DDBJ whole genome shotgun (WGS) entry which is preliminary data.</text>
</comment>
<dbReference type="RefSeq" id="WP_045099718.1">
    <property type="nucleotide sequence ID" value="NZ_CP020614.1"/>
</dbReference>
<evidence type="ECO:0000313" key="3">
    <source>
        <dbReference type="Proteomes" id="UP000182998"/>
    </source>
</evidence>
<organism evidence="2 3">
    <name type="scientific">Legionella micdadei</name>
    <name type="common">Tatlockia micdadei</name>
    <dbReference type="NCBI Taxonomy" id="451"/>
    <lineage>
        <taxon>Bacteria</taxon>
        <taxon>Pseudomonadati</taxon>
        <taxon>Pseudomonadota</taxon>
        <taxon>Gammaproteobacteria</taxon>
        <taxon>Legionellales</taxon>
        <taxon>Legionellaceae</taxon>
        <taxon>Legionella</taxon>
    </lineage>
</organism>
<protein>
    <recommendedName>
        <fullName evidence="4">Transmembrane protein</fullName>
    </recommendedName>
</protein>
<evidence type="ECO:0008006" key="4">
    <source>
        <dbReference type="Google" id="ProtNLM"/>
    </source>
</evidence>
<feature type="transmembrane region" description="Helical" evidence="1">
    <location>
        <begin position="9"/>
        <end position="27"/>
    </location>
</feature>
<keyword evidence="1" id="KW-1133">Transmembrane helix</keyword>
<keyword evidence="1" id="KW-0812">Transmembrane</keyword>
<sequence length="73" mass="8579">MNKEKMTDGIIIFLLIFPMSILFPWIYHQLFNSLAINSWFWEKAVTVATMVFLMMLLMPPVMSLKAKLKRLNA</sequence>